<dbReference type="PANTHER" id="PTHR15422:SF24">
    <property type="entry name" value="DOMON RELATED DOMAIN-CONTAINING PROTEIN"/>
    <property type="match status" value="1"/>
</dbReference>
<evidence type="ECO:0000256" key="10">
    <source>
        <dbReference type="ARBA" id="ARBA00023136"/>
    </source>
</evidence>
<dbReference type="PANTHER" id="PTHR15422">
    <property type="entry name" value="OS05G0565100 PROTEIN"/>
    <property type="match status" value="1"/>
</dbReference>
<keyword evidence="5 11" id="KW-0812">Transmembrane</keyword>
<evidence type="ECO:0000256" key="12">
    <source>
        <dbReference type="SAM" id="SignalP"/>
    </source>
</evidence>
<feature type="domain" description="Cytochrome b561" evidence="13">
    <location>
        <begin position="35"/>
        <end position="241"/>
    </location>
</feature>
<evidence type="ECO:0000259" key="13">
    <source>
        <dbReference type="PROSITE" id="PS50939"/>
    </source>
</evidence>
<feature type="transmembrane region" description="Helical" evidence="11">
    <location>
        <begin position="218"/>
        <end position="234"/>
    </location>
</feature>
<dbReference type="Proteomes" id="UP001497444">
    <property type="component" value="Chromosome 12"/>
</dbReference>
<feature type="chain" id="PRO_5046335071" description="Cytochrome b561 domain-containing protein" evidence="12">
    <location>
        <begin position="39"/>
        <end position="281"/>
    </location>
</feature>
<evidence type="ECO:0000313" key="14">
    <source>
        <dbReference type="EMBL" id="CAK9259882.1"/>
    </source>
</evidence>
<keyword evidence="6" id="KW-0479">Metal-binding</keyword>
<comment type="subcellular location">
    <subcellularLocation>
        <location evidence="2">Membrane</location>
        <topology evidence="2">Multi-pass membrane protein</topology>
    </subcellularLocation>
</comment>
<accession>A0ABP0VZD3</accession>
<reference evidence="14" key="1">
    <citation type="submission" date="2024-02" db="EMBL/GenBank/DDBJ databases">
        <authorList>
            <consortium name="ELIXIR-Norway"/>
            <consortium name="Elixir Norway"/>
        </authorList>
    </citation>
    <scope>NUCLEOTIDE SEQUENCE</scope>
</reference>
<organism evidence="14 15">
    <name type="scientific">Sphagnum jensenii</name>
    <dbReference type="NCBI Taxonomy" id="128206"/>
    <lineage>
        <taxon>Eukaryota</taxon>
        <taxon>Viridiplantae</taxon>
        <taxon>Streptophyta</taxon>
        <taxon>Embryophyta</taxon>
        <taxon>Bryophyta</taxon>
        <taxon>Sphagnophytina</taxon>
        <taxon>Sphagnopsida</taxon>
        <taxon>Sphagnales</taxon>
        <taxon>Sphagnaceae</taxon>
        <taxon>Sphagnum</taxon>
    </lineage>
</organism>
<feature type="transmembrane region" description="Helical" evidence="11">
    <location>
        <begin position="177"/>
        <end position="198"/>
    </location>
</feature>
<keyword evidence="15" id="KW-1185">Reference proteome</keyword>
<evidence type="ECO:0000256" key="5">
    <source>
        <dbReference type="ARBA" id="ARBA00022692"/>
    </source>
</evidence>
<evidence type="ECO:0000256" key="4">
    <source>
        <dbReference type="ARBA" id="ARBA00022617"/>
    </source>
</evidence>
<evidence type="ECO:0000256" key="1">
    <source>
        <dbReference type="ARBA" id="ARBA00001970"/>
    </source>
</evidence>
<keyword evidence="7" id="KW-0249">Electron transport</keyword>
<evidence type="ECO:0000256" key="7">
    <source>
        <dbReference type="ARBA" id="ARBA00022982"/>
    </source>
</evidence>
<evidence type="ECO:0000256" key="6">
    <source>
        <dbReference type="ARBA" id="ARBA00022723"/>
    </source>
</evidence>
<keyword evidence="10 11" id="KW-0472">Membrane</keyword>
<dbReference type="Pfam" id="PF03188">
    <property type="entry name" value="Cytochrom_B561"/>
    <property type="match status" value="1"/>
</dbReference>
<feature type="transmembrane region" description="Helical" evidence="11">
    <location>
        <begin position="145"/>
        <end position="165"/>
    </location>
</feature>
<comment type="cofactor">
    <cofactor evidence="1">
        <name>heme b</name>
        <dbReference type="ChEBI" id="CHEBI:60344"/>
    </cofactor>
</comment>
<feature type="transmembrane region" description="Helical" evidence="11">
    <location>
        <begin position="83"/>
        <end position="103"/>
    </location>
</feature>
<dbReference type="CDD" id="cd08760">
    <property type="entry name" value="Cyt_b561_FRRS1_like"/>
    <property type="match status" value="1"/>
</dbReference>
<keyword evidence="9" id="KW-0408">Iron</keyword>
<dbReference type="EMBL" id="OZ020107">
    <property type="protein sequence ID" value="CAK9259882.1"/>
    <property type="molecule type" value="Genomic_DNA"/>
</dbReference>
<dbReference type="Gene3D" id="1.20.120.1770">
    <property type="match status" value="1"/>
</dbReference>
<feature type="signal peptide" evidence="12">
    <location>
        <begin position="1"/>
        <end position="38"/>
    </location>
</feature>
<gene>
    <name evidence="14" type="ORF">CSSPJE1EN1_LOCUS5360</name>
</gene>
<protein>
    <recommendedName>
        <fullName evidence="13">Cytochrome b561 domain-containing protein</fullName>
    </recommendedName>
</protein>
<keyword evidence="4" id="KW-0349">Heme</keyword>
<evidence type="ECO:0000256" key="3">
    <source>
        <dbReference type="ARBA" id="ARBA00022448"/>
    </source>
</evidence>
<dbReference type="InterPro" id="IPR045150">
    <property type="entry name" value="CYB561D1/2"/>
</dbReference>
<feature type="transmembrane region" description="Helical" evidence="11">
    <location>
        <begin position="115"/>
        <end position="133"/>
    </location>
</feature>
<keyword evidence="3" id="KW-0813">Transport</keyword>
<evidence type="ECO:0000256" key="2">
    <source>
        <dbReference type="ARBA" id="ARBA00004141"/>
    </source>
</evidence>
<evidence type="ECO:0000256" key="8">
    <source>
        <dbReference type="ARBA" id="ARBA00022989"/>
    </source>
</evidence>
<dbReference type="InterPro" id="IPR006593">
    <property type="entry name" value="Cyt_b561/ferric_Rdtase_TM"/>
</dbReference>
<evidence type="ECO:0000256" key="11">
    <source>
        <dbReference type="SAM" id="Phobius"/>
    </source>
</evidence>
<name>A0ABP0VZD3_9BRYO</name>
<sequence length="281" mass="30294">MASFVPHGMRQIRRSCGAFAFLIWVGVCLGAVVHEVQAQAVLTSAVAAASAPALASGSLDSSSTGSEPEAPPPAIGYYKAHGWLLWLAFGVFFPAGVLVSKYTQASFPHWFHLHRILEVVGVAAATVGLAIGLRKFDALHDSLHAELGLAIGCLIWAQPLVALLLRPKKGQSLRAVWYVSHWLIGTGAILLGWFNIFLGLDLFFSDYPEEGTGKWLKTAFSVQVAVVSFVYLFLERLPHVCAQSQSSSSNVEPGINLVAMSSKRVTSDNNNNKPENHDISV</sequence>
<evidence type="ECO:0000256" key="9">
    <source>
        <dbReference type="ARBA" id="ARBA00023004"/>
    </source>
</evidence>
<dbReference type="PROSITE" id="PS50939">
    <property type="entry name" value="CYTOCHROME_B561"/>
    <property type="match status" value="1"/>
</dbReference>
<keyword evidence="8 11" id="KW-1133">Transmembrane helix</keyword>
<dbReference type="SMART" id="SM00665">
    <property type="entry name" value="B561"/>
    <property type="match status" value="1"/>
</dbReference>
<proteinExistence type="predicted"/>
<evidence type="ECO:0000313" key="15">
    <source>
        <dbReference type="Proteomes" id="UP001497444"/>
    </source>
</evidence>
<keyword evidence="12" id="KW-0732">Signal</keyword>